<dbReference type="GO" id="GO:0005789">
    <property type="term" value="C:endoplasmic reticulum membrane"/>
    <property type="evidence" value="ECO:0007669"/>
    <property type="project" value="InterPro"/>
</dbReference>
<dbReference type="GO" id="GO:0005886">
    <property type="term" value="C:plasma membrane"/>
    <property type="evidence" value="ECO:0007669"/>
    <property type="project" value="TreeGrafter"/>
</dbReference>
<dbReference type="Pfam" id="PF00635">
    <property type="entry name" value="Motile_Sperm"/>
    <property type="match status" value="1"/>
</dbReference>
<dbReference type="Gene3D" id="2.60.40.10">
    <property type="entry name" value="Immunoglobulins"/>
    <property type="match status" value="1"/>
</dbReference>
<keyword evidence="2" id="KW-0175">Coiled coil</keyword>
<keyword evidence="3" id="KW-0472">Membrane</keyword>
<dbReference type="PANTHER" id="PTHR10809:SF136">
    <property type="entry name" value="MSP DOMAIN CONTAINING PROTEIN, EXPRESSED"/>
    <property type="match status" value="1"/>
</dbReference>
<protein>
    <recommendedName>
        <fullName evidence="4">MSP domain-containing protein</fullName>
    </recommendedName>
</protein>
<evidence type="ECO:0000256" key="1">
    <source>
        <dbReference type="ARBA" id="ARBA00008932"/>
    </source>
</evidence>
<feature type="domain" description="MSP" evidence="4">
    <location>
        <begin position="7"/>
        <end position="127"/>
    </location>
</feature>
<gene>
    <name evidence="5" type="ORF">EJB05_23784</name>
</gene>
<proteinExistence type="inferred from homology"/>
<dbReference type="PIRSF" id="PIRSF019693">
    <property type="entry name" value="VAMP-associated"/>
    <property type="match status" value="1"/>
</dbReference>
<accession>A0A5J9V7Y4</accession>
<reference evidence="5 6" key="1">
    <citation type="journal article" date="2019" name="Sci. Rep.">
        <title>A high-quality genome of Eragrostis curvula grass provides insights into Poaceae evolution and supports new strategies to enhance forage quality.</title>
        <authorList>
            <person name="Carballo J."/>
            <person name="Santos B.A.C.M."/>
            <person name="Zappacosta D."/>
            <person name="Garbus I."/>
            <person name="Selva J.P."/>
            <person name="Gallo C.A."/>
            <person name="Diaz A."/>
            <person name="Albertini E."/>
            <person name="Caccamo M."/>
            <person name="Echenique V."/>
        </authorList>
    </citation>
    <scope>NUCLEOTIDE SEQUENCE [LARGE SCALE GENOMIC DNA]</scope>
    <source>
        <strain evidence="6">cv. Victoria</strain>
        <tissue evidence="5">Leaf</tissue>
    </source>
</reference>
<dbReference type="EMBL" id="RWGY01000011">
    <property type="protein sequence ID" value="TVU32066.1"/>
    <property type="molecule type" value="Genomic_DNA"/>
</dbReference>
<dbReference type="SUPFAM" id="SSF49354">
    <property type="entry name" value="PapD-like"/>
    <property type="match status" value="1"/>
</dbReference>
<evidence type="ECO:0000256" key="3">
    <source>
        <dbReference type="SAM" id="Phobius"/>
    </source>
</evidence>
<dbReference type="OrthoDB" id="264603at2759"/>
<evidence type="ECO:0000256" key="2">
    <source>
        <dbReference type="SAM" id="Coils"/>
    </source>
</evidence>
<keyword evidence="3" id="KW-0812">Transmembrane</keyword>
<dbReference type="PANTHER" id="PTHR10809">
    <property type="entry name" value="VESICLE-ASSOCIATED MEMBRANE PROTEIN-ASSOCIATED PROTEIN"/>
    <property type="match status" value="1"/>
</dbReference>
<dbReference type="InterPro" id="IPR008962">
    <property type="entry name" value="PapD-like_sf"/>
</dbReference>
<dbReference type="FunFam" id="2.60.40.10:FF:000813">
    <property type="entry name" value="Vesicle-associated protein 1-1"/>
    <property type="match status" value="1"/>
</dbReference>
<evidence type="ECO:0000259" key="4">
    <source>
        <dbReference type="PROSITE" id="PS50202"/>
    </source>
</evidence>
<dbReference type="GO" id="GO:0090158">
    <property type="term" value="P:endoplasmic reticulum membrane organization"/>
    <property type="evidence" value="ECO:0007669"/>
    <property type="project" value="TreeGrafter"/>
</dbReference>
<evidence type="ECO:0000313" key="6">
    <source>
        <dbReference type="Proteomes" id="UP000324897"/>
    </source>
</evidence>
<dbReference type="InterPro" id="IPR016763">
    <property type="entry name" value="VAP"/>
</dbReference>
<feature type="coiled-coil region" evidence="2">
    <location>
        <begin position="205"/>
        <end position="232"/>
    </location>
</feature>
<name>A0A5J9V7Y4_9POAL</name>
<keyword evidence="6" id="KW-1185">Reference proteome</keyword>
<feature type="transmembrane region" description="Helical" evidence="3">
    <location>
        <begin position="226"/>
        <end position="246"/>
    </location>
</feature>
<keyword evidence="3" id="KW-1133">Transmembrane helix</keyword>
<dbReference type="Proteomes" id="UP000324897">
    <property type="component" value="Chromosome 1"/>
</dbReference>
<dbReference type="GO" id="GO:0061817">
    <property type="term" value="P:endoplasmic reticulum-plasma membrane tethering"/>
    <property type="evidence" value="ECO:0007669"/>
    <property type="project" value="TreeGrafter"/>
</dbReference>
<dbReference type="PROSITE" id="PS50202">
    <property type="entry name" value="MSP"/>
    <property type="match status" value="1"/>
</dbReference>
<comment type="similarity">
    <text evidence="1">Belongs to the VAMP-associated protein (VAP) (TC 9.B.17) family.</text>
</comment>
<dbReference type="InterPro" id="IPR013783">
    <property type="entry name" value="Ig-like_fold"/>
</dbReference>
<dbReference type="Gramene" id="TVU32066">
    <property type="protein sequence ID" value="TVU32066"/>
    <property type="gene ID" value="EJB05_23784"/>
</dbReference>
<comment type="caution">
    <text evidence="5">The sequence shown here is derived from an EMBL/GenBank/DDBJ whole genome shotgun (WGS) entry which is preliminary data.</text>
</comment>
<dbReference type="AlphaFoldDB" id="A0A5J9V7Y4"/>
<dbReference type="InterPro" id="IPR000535">
    <property type="entry name" value="MSP_dom"/>
</dbReference>
<organism evidence="5 6">
    <name type="scientific">Eragrostis curvula</name>
    <name type="common">weeping love grass</name>
    <dbReference type="NCBI Taxonomy" id="38414"/>
    <lineage>
        <taxon>Eukaryota</taxon>
        <taxon>Viridiplantae</taxon>
        <taxon>Streptophyta</taxon>
        <taxon>Embryophyta</taxon>
        <taxon>Tracheophyta</taxon>
        <taxon>Spermatophyta</taxon>
        <taxon>Magnoliopsida</taxon>
        <taxon>Liliopsida</taxon>
        <taxon>Poales</taxon>
        <taxon>Poaceae</taxon>
        <taxon>PACMAD clade</taxon>
        <taxon>Chloridoideae</taxon>
        <taxon>Eragrostideae</taxon>
        <taxon>Eragrostidinae</taxon>
        <taxon>Eragrostis</taxon>
    </lineage>
</organism>
<sequence>MAASCDLLDVVPPVLQFQFVRGKQASCRLCLFNKTRHTVAFKVKTTNPKNYSVRPNMGVIPPRSSCMVEVTRGAPRVSYQEFQCKDKFLVQSVVVSDHLSAKDITSQTFTMEKGNAVEEVKLMVYVMPPEQTSEIAERRDGSALLVSPMQQIVDNGRSTSYTSDLSSGSVSMRSAEMGTVVGTPVGQIVQLPLLSSLDAKLAEGKNFVLEQNRELRQELEVLRREVSRWTLLLVVGLLCIILGYLIKK</sequence>
<evidence type="ECO:0000313" key="5">
    <source>
        <dbReference type="EMBL" id="TVU32066.1"/>
    </source>
</evidence>